<protein>
    <submittedName>
        <fullName evidence="1">Class I SAM-dependent methyltransferase</fullName>
    </submittedName>
</protein>
<accession>A0A2J0MIB9</accession>
<evidence type="ECO:0000313" key="2">
    <source>
        <dbReference type="Proteomes" id="UP000229132"/>
    </source>
</evidence>
<dbReference type="GO" id="GO:0032259">
    <property type="term" value="P:methylation"/>
    <property type="evidence" value="ECO:0007669"/>
    <property type="project" value="UniProtKB-KW"/>
</dbReference>
<organism evidence="1 2">
    <name type="scientific">Candidatus Nomurabacteria bacterium CG_4_10_14_0_2_um_filter_33_9</name>
    <dbReference type="NCBI Taxonomy" id="1974728"/>
    <lineage>
        <taxon>Bacteria</taxon>
        <taxon>Candidatus Nomuraibacteriota</taxon>
    </lineage>
</organism>
<sequence>IFSLVMGWQAFSQHVSKKYHIGNPLSPHFEEDLKEGWTHNIIFTLYSLKEIFKKYGFTIEEVRGAGYYPLPGVFAKIDPYHSHFISIKIKKPDSKKQLF</sequence>
<keyword evidence="1" id="KW-0489">Methyltransferase</keyword>
<gene>
    <name evidence="1" type="ORF">COX94_02870</name>
</gene>
<feature type="non-terminal residue" evidence="1">
    <location>
        <position position="1"/>
    </location>
</feature>
<reference evidence="2" key="1">
    <citation type="submission" date="2017-09" db="EMBL/GenBank/DDBJ databases">
        <title>Depth-based differentiation of microbial function through sediment-hosted aquifers and enrichment of novel symbionts in the deep terrestrial subsurface.</title>
        <authorList>
            <person name="Probst A.J."/>
            <person name="Ladd B."/>
            <person name="Jarett J.K."/>
            <person name="Geller-Mcgrath D.E."/>
            <person name="Sieber C.M.K."/>
            <person name="Emerson J.B."/>
            <person name="Anantharaman K."/>
            <person name="Thomas B.C."/>
            <person name="Malmstrom R."/>
            <person name="Stieglmeier M."/>
            <person name="Klingl A."/>
            <person name="Woyke T."/>
            <person name="Ryan C.M."/>
            <person name="Banfield J.F."/>
        </authorList>
    </citation>
    <scope>NUCLEOTIDE SEQUENCE [LARGE SCALE GENOMIC DNA]</scope>
</reference>
<dbReference type="GO" id="GO:0008168">
    <property type="term" value="F:methyltransferase activity"/>
    <property type="evidence" value="ECO:0007669"/>
    <property type="project" value="UniProtKB-KW"/>
</dbReference>
<name>A0A2J0MIB9_9BACT</name>
<evidence type="ECO:0000313" key="1">
    <source>
        <dbReference type="EMBL" id="PIZ85353.1"/>
    </source>
</evidence>
<dbReference type="EMBL" id="PFOX01000054">
    <property type="protein sequence ID" value="PIZ85353.1"/>
    <property type="molecule type" value="Genomic_DNA"/>
</dbReference>
<dbReference type="AlphaFoldDB" id="A0A2J0MIB9"/>
<proteinExistence type="predicted"/>
<keyword evidence="1" id="KW-0808">Transferase</keyword>
<comment type="caution">
    <text evidence="1">The sequence shown here is derived from an EMBL/GenBank/DDBJ whole genome shotgun (WGS) entry which is preliminary data.</text>
</comment>
<dbReference type="Proteomes" id="UP000229132">
    <property type="component" value="Unassembled WGS sequence"/>
</dbReference>